<sequence>MSYPPYPPATGQPQLAGPGGAYGPIESNPGQIVPGQLPPPSMTMTKPGTVLGIQVILWIFAAIAAIGDVYQAIQMVEYENPLLLIGLAYSIYSTIQGLLSPVQIERGKRGWWLWNVINSGLGAVIALVVIIYALGVVEYTAMPLLMGLGLGGLQGTMFVLLVTKSARSWILMHHIQRGKLRSLGTPAPGAVGVLVKISPQRPESKPGMVTALQLMLWFVALSPVMFTILTIVWAQDALEREIRIGWETPGTSPSEYLLESDFILGIIFSLVAVVALSILAIISAIGLQRGRFWARVYTPIWLGIVTLLLALTTIACWVNFSPGEFDDVSDATATLGVIVSLVFTGAFITAIVAFIMVFLPGTRSWAPGEETVISYLPGAQGQPLPGQPAMATPAGYGPPSQAPGYGPSPQGSGYPPQQQQHPGYGAPQAQQPSPYPPPPDRAQAPQGYPQQGPPPGGGGYPPQSPPPGGGGYGPRY</sequence>
<feature type="transmembrane region" description="Helical" evidence="2">
    <location>
        <begin position="262"/>
        <end position="287"/>
    </location>
</feature>
<protein>
    <submittedName>
        <fullName evidence="3">Uncharacterized protein</fullName>
    </submittedName>
</protein>
<feature type="transmembrane region" description="Helical" evidence="2">
    <location>
        <begin position="299"/>
        <end position="320"/>
    </location>
</feature>
<keyword evidence="2" id="KW-0812">Transmembrane</keyword>
<keyword evidence="4" id="KW-1185">Reference proteome</keyword>
<feature type="compositionally biased region" description="Low complexity" evidence="1">
    <location>
        <begin position="441"/>
        <end position="450"/>
    </location>
</feature>
<evidence type="ECO:0000313" key="3">
    <source>
        <dbReference type="EMBL" id="THV43609.1"/>
    </source>
</evidence>
<name>A0A4S8QQA7_9ACTN</name>
<feature type="compositionally biased region" description="Pro residues" evidence="1">
    <location>
        <begin position="451"/>
        <end position="468"/>
    </location>
</feature>
<dbReference type="AlphaFoldDB" id="A0A4S8QQA7"/>
<keyword evidence="2" id="KW-1133">Transmembrane helix</keyword>
<gene>
    <name evidence="3" type="ORF">FAB82_00705</name>
</gene>
<feature type="transmembrane region" description="Helical" evidence="2">
    <location>
        <begin position="111"/>
        <end position="135"/>
    </location>
</feature>
<comment type="caution">
    <text evidence="3">The sequence shown here is derived from an EMBL/GenBank/DDBJ whole genome shotgun (WGS) entry which is preliminary data.</text>
</comment>
<feature type="transmembrane region" description="Helical" evidence="2">
    <location>
        <begin position="141"/>
        <end position="162"/>
    </location>
</feature>
<dbReference type="OrthoDB" id="5189233at2"/>
<feature type="transmembrane region" description="Helical" evidence="2">
    <location>
        <begin position="82"/>
        <end position="99"/>
    </location>
</feature>
<feature type="compositionally biased region" description="Low complexity" evidence="1">
    <location>
        <begin position="384"/>
        <end position="432"/>
    </location>
</feature>
<feature type="transmembrane region" description="Helical" evidence="2">
    <location>
        <begin position="214"/>
        <end position="234"/>
    </location>
</feature>
<dbReference type="EMBL" id="STGY01000001">
    <property type="protein sequence ID" value="THV43609.1"/>
    <property type="molecule type" value="Genomic_DNA"/>
</dbReference>
<organism evidence="3 4">
    <name type="scientific">Glycomyces buryatensis</name>
    <dbReference type="NCBI Taxonomy" id="2570927"/>
    <lineage>
        <taxon>Bacteria</taxon>
        <taxon>Bacillati</taxon>
        <taxon>Actinomycetota</taxon>
        <taxon>Actinomycetes</taxon>
        <taxon>Glycomycetales</taxon>
        <taxon>Glycomycetaceae</taxon>
        <taxon>Glycomyces</taxon>
    </lineage>
</organism>
<feature type="region of interest" description="Disordered" evidence="1">
    <location>
        <begin position="384"/>
        <end position="476"/>
    </location>
</feature>
<dbReference type="Proteomes" id="UP000308760">
    <property type="component" value="Unassembled WGS sequence"/>
</dbReference>
<feature type="transmembrane region" description="Helical" evidence="2">
    <location>
        <begin position="332"/>
        <end position="359"/>
    </location>
</feature>
<feature type="transmembrane region" description="Helical" evidence="2">
    <location>
        <begin position="50"/>
        <end position="70"/>
    </location>
</feature>
<evidence type="ECO:0000313" key="4">
    <source>
        <dbReference type="Proteomes" id="UP000308760"/>
    </source>
</evidence>
<evidence type="ECO:0000256" key="1">
    <source>
        <dbReference type="SAM" id="MobiDB-lite"/>
    </source>
</evidence>
<keyword evidence="2" id="KW-0472">Membrane</keyword>
<proteinExistence type="predicted"/>
<accession>A0A4S8QQA7</accession>
<reference evidence="4" key="1">
    <citation type="submission" date="2019-04" db="EMBL/GenBank/DDBJ databases">
        <title>Nocardioides xinjiangensis sp. nov.</title>
        <authorList>
            <person name="Liu S."/>
        </authorList>
    </citation>
    <scope>NUCLEOTIDE SEQUENCE [LARGE SCALE GENOMIC DNA]</scope>
    <source>
        <strain evidence="4">18</strain>
    </source>
</reference>
<evidence type="ECO:0000256" key="2">
    <source>
        <dbReference type="SAM" id="Phobius"/>
    </source>
</evidence>
<dbReference type="RefSeq" id="WP_136532607.1">
    <property type="nucleotide sequence ID" value="NZ_STGY01000001.1"/>
</dbReference>
<reference evidence="3 4" key="2">
    <citation type="submission" date="2019-05" db="EMBL/GenBank/DDBJ databases">
        <title>Glycomyces buryatensis sp. nov.</title>
        <authorList>
            <person name="Nikitina E."/>
        </authorList>
    </citation>
    <scope>NUCLEOTIDE SEQUENCE [LARGE SCALE GENOMIC DNA]</scope>
    <source>
        <strain evidence="3 4">18</strain>
    </source>
</reference>